<dbReference type="EC" id="2.7.13.3" evidence="2"/>
<organism evidence="9 10">
    <name type="scientific">Novipirellula artificiosorum</name>
    <dbReference type="NCBI Taxonomy" id="2528016"/>
    <lineage>
        <taxon>Bacteria</taxon>
        <taxon>Pseudomonadati</taxon>
        <taxon>Planctomycetota</taxon>
        <taxon>Planctomycetia</taxon>
        <taxon>Pirellulales</taxon>
        <taxon>Pirellulaceae</taxon>
        <taxon>Novipirellula</taxon>
    </lineage>
</organism>
<dbReference type="Gene3D" id="1.10.287.130">
    <property type="match status" value="1"/>
</dbReference>
<dbReference type="GO" id="GO:0000155">
    <property type="term" value="F:phosphorelay sensor kinase activity"/>
    <property type="evidence" value="ECO:0007669"/>
    <property type="project" value="InterPro"/>
</dbReference>
<dbReference type="Pfam" id="PF00512">
    <property type="entry name" value="HisKA"/>
    <property type="match status" value="1"/>
</dbReference>
<dbReference type="Pfam" id="PF02518">
    <property type="entry name" value="HATPase_c"/>
    <property type="match status" value="1"/>
</dbReference>
<feature type="domain" description="Histidine kinase" evidence="8">
    <location>
        <begin position="243"/>
        <end position="451"/>
    </location>
</feature>
<evidence type="ECO:0000259" key="8">
    <source>
        <dbReference type="PROSITE" id="PS50109"/>
    </source>
</evidence>
<dbReference type="InterPro" id="IPR050736">
    <property type="entry name" value="Sensor_HK_Regulatory"/>
</dbReference>
<proteinExistence type="predicted"/>
<keyword evidence="4 9" id="KW-0808">Transferase</keyword>
<feature type="region of interest" description="Disordered" evidence="7">
    <location>
        <begin position="138"/>
        <end position="167"/>
    </location>
</feature>
<evidence type="ECO:0000256" key="2">
    <source>
        <dbReference type="ARBA" id="ARBA00012438"/>
    </source>
</evidence>
<keyword evidence="10" id="KW-1185">Reference proteome</keyword>
<protein>
    <recommendedName>
        <fullName evidence="2">histidine kinase</fullName>
        <ecNumber evidence="2">2.7.13.3</ecNumber>
    </recommendedName>
</protein>
<evidence type="ECO:0000256" key="1">
    <source>
        <dbReference type="ARBA" id="ARBA00000085"/>
    </source>
</evidence>
<comment type="catalytic activity">
    <reaction evidence="1">
        <text>ATP + protein L-histidine = ADP + protein N-phospho-L-histidine.</text>
        <dbReference type="EC" id="2.7.13.3"/>
    </reaction>
</comment>
<reference evidence="9 10" key="1">
    <citation type="submission" date="2019-02" db="EMBL/GenBank/DDBJ databases">
        <title>Deep-cultivation of Planctomycetes and their phenomic and genomic characterization uncovers novel biology.</title>
        <authorList>
            <person name="Wiegand S."/>
            <person name="Jogler M."/>
            <person name="Boedeker C."/>
            <person name="Pinto D."/>
            <person name="Vollmers J."/>
            <person name="Rivas-Marin E."/>
            <person name="Kohn T."/>
            <person name="Peeters S.H."/>
            <person name="Heuer A."/>
            <person name="Rast P."/>
            <person name="Oberbeckmann S."/>
            <person name="Bunk B."/>
            <person name="Jeske O."/>
            <person name="Meyerdierks A."/>
            <person name="Storesund J.E."/>
            <person name="Kallscheuer N."/>
            <person name="Luecker S."/>
            <person name="Lage O.M."/>
            <person name="Pohl T."/>
            <person name="Merkel B.J."/>
            <person name="Hornburger P."/>
            <person name="Mueller R.-W."/>
            <person name="Bruemmer F."/>
            <person name="Labrenz M."/>
            <person name="Spormann A.M."/>
            <person name="Op Den Camp H."/>
            <person name="Overmann J."/>
            <person name="Amann R."/>
            <person name="Jetten M.S.M."/>
            <person name="Mascher T."/>
            <person name="Medema M.H."/>
            <person name="Devos D.P."/>
            <person name="Kaster A.-K."/>
            <person name="Ovreas L."/>
            <person name="Rohde M."/>
            <person name="Galperin M.Y."/>
            <person name="Jogler C."/>
        </authorList>
    </citation>
    <scope>NUCLEOTIDE SEQUENCE [LARGE SCALE GENOMIC DNA]</scope>
    <source>
        <strain evidence="9 10">Poly41</strain>
    </source>
</reference>
<dbReference type="EMBL" id="SJPV01000030">
    <property type="protein sequence ID" value="TWU28744.1"/>
    <property type="molecule type" value="Genomic_DNA"/>
</dbReference>
<comment type="caution">
    <text evidence="9">The sequence shown here is derived from an EMBL/GenBank/DDBJ whole genome shotgun (WGS) entry which is preliminary data.</text>
</comment>
<evidence type="ECO:0000313" key="10">
    <source>
        <dbReference type="Proteomes" id="UP000319143"/>
    </source>
</evidence>
<dbReference type="CDD" id="cd00082">
    <property type="entry name" value="HisKA"/>
    <property type="match status" value="1"/>
</dbReference>
<keyword evidence="3" id="KW-0597">Phosphoprotein</keyword>
<dbReference type="InterPro" id="IPR036097">
    <property type="entry name" value="HisK_dim/P_sf"/>
</dbReference>
<evidence type="ECO:0000313" key="9">
    <source>
        <dbReference type="EMBL" id="TWU28744.1"/>
    </source>
</evidence>
<evidence type="ECO:0000256" key="7">
    <source>
        <dbReference type="SAM" id="MobiDB-lite"/>
    </source>
</evidence>
<sequence>MKRSGLLVAGLIILAWFVFGVWQWREYLHQRALIRSSLSQQAESILDCLVSSVQSHRWIGPYFQSQLPGTLEEIAASRSVLAVAIDAKALDDLDASADDHFSAGELGLLSLPGVSESGWREEGYFAIRPFKLSLQPPSAGSGLGGMRGGGPGLGRRSNPSSQSAPSGATHFTAKLVLDRQFADSQIQHEASNRMMLVMFGGLLIVATGMTWRSTVRLADAQGRAGVLRVEARHLSELGQAAAGLAHETRNPLGLVRGWAQRLSDQGLPTPEQKQQADAIVEECDRVTARINEFLSFARPVDPQMAAVAIRELVEQLTVLLEVDLAAKNVKLAWQSIPGDLRIMADAELLRQAIFNLIQNAVTFASDGGCVTIKTIQSSPRQWCLQVADNGPGVDPDVVDSLFEPYFTTRTSGTGLGLAIVQRIAIAHRWSVRYEPNPVGGAMFLIAQMRAA</sequence>
<dbReference type="OrthoDB" id="9815750at2"/>
<feature type="compositionally biased region" description="Gly residues" evidence="7">
    <location>
        <begin position="141"/>
        <end position="153"/>
    </location>
</feature>
<dbReference type="InterPro" id="IPR005467">
    <property type="entry name" value="His_kinase_dom"/>
</dbReference>
<dbReference type="PROSITE" id="PS50109">
    <property type="entry name" value="HIS_KIN"/>
    <property type="match status" value="1"/>
</dbReference>
<dbReference type="RefSeq" id="WP_146531556.1">
    <property type="nucleotide sequence ID" value="NZ_SJPV01000030.1"/>
</dbReference>
<dbReference type="SUPFAM" id="SSF47384">
    <property type="entry name" value="Homodimeric domain of signal transducing histidine kinase"/>
    <property type="match status" value="1"/>
</dbReference>
<dbReference type="InterPro" id="IPR003661">
    <property type="entry name" value="HisK_dim/P_dom"/>
</dbReference>
<dbReference type="AlphaFoldDB" id="A0A5C6CYR8"/>
<evidence type="ECO:0000256" key="4">
    <source>
        <dbReference type="ARBA" id="ARBA00022679"/>
    </source>
</evidence>
<dbReference type="InterPro" id="IPR036890">
    <property type="entry name" value="HATPase_C_sf"/>
</dbReference>
<dbReference type="SMART" id="SM00388">
    <property type="entry name" value="HisKA"/>
    <property type="match status" value="1"/>
</dbReference>
<dbReference type="Proteomes" id="UP000319143">
    <property type="component" value="Unassembled WGS sequence"/>
</dbReference>
<evidence type="ECO:0000256" key="6">
    <source>
        <dbReference type="ARBA" id="ARBA00023012"/>
    </source>
</evidence>
<dbReference type="Gene3D" id="3.30.565.10">
    <property type="entry name" value="Histidine kinase-like ATPase, C-terminal domain"/>
    <property type="match status" value="1"/>
</dbReference>
<keyword evidence="6" id="KW-0902">Two-component regulatory system</keyword>
<gene>
    <name evidence="9" type="primary">zraS_7</name>
    <name evidence="9" type="ORF">Poly41_69060</name>
</gene>
<name>A0A5C6CYR8_9BACT</name>
<keyword evidence="5" id="KW-0418">Kinase</keyword>
<dbReference type="InterPro" id="IPR003594">
    <property type="entry name" value="HATPase_dom"/>
</dbReference>
<dbReference type="PANTHER" id="PTHR43711">
    <property type="entry name" value="TWO-COMPONENT HISTIDINE KINASE"/>
    <property type="match status" value="1"/>
</dbReference>
<dbReference type="InterPro" id="IPR004358">
    <property type="entry name" value="Sig_transdc_His_kin-like_C"/>
</dbReference>
<dbReference type="PANTHER" id="PTHR43711:SF1">
    <property type="entry name" value="HISTIDINE KINASE 1"/>
    <property type="match status" value="1"/>
</dbReference>
<evidence type="ECO:0000256" key="5">
    <source>
        <dbReference type="ARBA" id="ARBA00022777"/>
    </source>
</evidence>
<evidence type="ECO:0000256" key="3">
    <source>
        <dbReference type="ARBA" id="ARBA00022553"/>
    </source>
</evidence>
<dbReference type="SUPFAM" id="SSF55874">
    <property type="entry name" value="ATPase domain of HSP90 chaperone/DNA topoisomerase II/histidine kinase"/>
    <property type="match status" value="1"/>
</dbReference>
<accession>A0A5C6CYR8</accession>
<dbReference type="SMART" id="SM00387">
    <property type="entry name" value="HATPase_c"/>
    <property type="match status" value="1"/>
</dbReference>
<dbReference type="PRINTS" id="PR00344">
    <property type="entry name" value="BCTRLSENSOR"/>
</dbReference>